<dbReference type="InParanoid" id="A0A165H3N0"/>
<dbReference type="PANTHER" id="PTHR47447">
    <property type="entry name" value="OS03G0856100 PROTEIN"/>
    <property type="match status" value="1"/>
</dbReference>
<evidence type="ECO:0000256" key="5">
    <source>
        <dbReference type="SAM" id="MobiDB-lite"/>
    </source>
</evidence>
<feature type="compositionally biased region" description="Basic residues" evidence="5">
    <location>
        <begin position="119"/>
        <end position="131"/>
    </location>
</feature>
<dbReference type="RefSeq" id="XP_018188495.1">
    <property type="nucleotide sequence ID" value="XM_018335111.1"/>
</dbReference>
<evidence type="ECO:0000256" key="1">
    <source>
        <dbReference type="ARBA" id="ARBA00006192"/>
    </source>
</evidence>
<protein>
    <recommendedName>
        <fullName evidence="8">Pentacotripeptide-repeat region of PRORP domain-containing protein</fullName>
    </recommendedName>
</protein>
<feature type="region of interest" description="Disordered" evidence="5">
    <location>
        <begin position="187"/>
        <end position="227"/>
    </location>
</feature>
<dbReference type="EMBL" id="KV407458">
    <property type="protein sequence ID" value="KZF22940.1"/>
    <property type="molecule type" value="Genomic_DNA"/>
</dbReference>
<evidence type="ECO:0000313" key="6">
    <source>
        <dbReference type="EMBL" id="KZF22940.1"/>
    </source>
</evidence>
<dbReference type="InterPro" id="IPR002885">
    <property type="entry name" value="PPR_rpt"/>
</dbReference>
<reference evidence="6 7" key="1">
    <citation type="journal article" date="2016" name="Fungal Biol.">
        <title>The genome of Xylona heveae provides a window into fungal endophytism.</title>
        <authorList>
            <person name="Gazis R."/>
            <person name="Kuo A."/>
            <person name="Riley R."/>
            <person name="LaButti K."/>
            <person name="Lipzen A."/>
            <person name="Lin J."/>
            <person name="Amirebrahimi M."/>
            <person name="Hesse C.N."/>
            <person name="Spatafora J.W."/>
            <person name="Henrissat B."/>
            <person name="Hainaut M."/>
            <person name="Grigoriev I.V."/>
            <person name="Hibbett D.S."/>
        </authorList>
    </citation>
    <scope>NUCLEOTIDE SEQUENCE [LARGE SCALE GENOMIC DNA]</scope>
    <source>
        <strain evidence="6 7">TC161</strain>
    </source>
</reference>
<sequence>MITPFPVPSKGALRLLRQIAYAGSFAGSIGGGAVILEDRRRRICAAREIHETTRKLKSSRKYHSAASAAENERDSSSEHAIYKHWDINITPEDDPSRTPFLPSEINKAYESVHFPSSASHKHHKERIHRSEKHQLREDFADNSDVAVGNRSKAEDVAVVGGSDLTPHSPQKLHKFVPRGIDEQLSNTALKNTPPSNNNVIEKDSAQTGNLSSTRPHTTSGRESSAEAIATVEKPGSQSNPESLLQHIDTRLARKDTRNAVALFLETFSNQTSTELRPRFTKLAFKLASAALQEKKYNLVENIFWRMRELNALDWRCWSLMLKALAEQKQHRQLIDIFKDWRGTFRPNDESHVPAMQAFVAHSKLGEAEEILQSASKQNSSQLRASYVVLLSGIWRATRDLERTKALFSRMLSWSADFRPSVALYNSLIRSCVESHQEEQAEAYVLEMKEKWSLQPNIRTLGHFVLSKAQKQDWPGVQNSLDNLKSTGLIAEAKTPAALLNPLLIAYGRQGNSKDLVSFSRTIIEAYELRPDQSTSDIVVGILAENGLVSEIEEWMEYTRQQGFNLKLDAQSFGQNLERFWARNKNGATTRVEKLHFAHRQLKRSAVNDEALHGIRKVIARWKSQRPRKLNSKPLKDAPNEKLEMGVGVRGVHRQMDLAMIDGRPAEAVRIYERAVADGVVISRQLLETAVEASLRATGDDFAQAHGLVLSARESGLKTEDALTPLFIHHLYQSASHIRRHVGEDLKTAVLNVYRTMEQHGLPIKHHVAITAANRLINQGKPSEAISLLTNIKSLPLYESTPFDIVGMTTFLRAYVQLHQVAGIQWVLHTVFSTDMPIDEPFVDVLKKAKSGLRAIMTSHGVQHHSHASSSHSSSASWAINATSKSSLSQRSLSTVPYSPQMVHDCRRFLKLLDTWVVEVSQRKKYMEAESARQQRAIVKLIKKTSSSPSSSSSTPLSSSSSSSASASSISPPPTPSSSRPSINVPTRQRKSLKTARKPSKHITPTESQPKPTAQSTQASSDNHASSVVSCEA</sequence>
<dbReference type="SUPFAM" id="SSF48452">
    <property type="entry name" value="TPR-like"/>
    <property type="match status" value="1"/>
</dbReference>
<dbReference type="AlphaFoldDB" id="A0A165H3N0"/>
<feature type="region of interest" description="Disordered" evidence="5">
    <location>
        <begin position="115"/>
        <end position="134"/>
    </location>
</feature>
<dbReference type="Proteomes" id="UP000076632">
    <property type="component" value="Unassembled WGS sequence"/>
</dbReference>
<feature type="compositionally biased region" description="Basic residues" evidence="5">
    <location>
        <begin position="987"/>
        <end position="1000"/>
    </location>
</feature>
<dbReference type="InterPro" id="IPR011990">
    <property type="entry name" value="TPR-like_helical_dom_sf"/>
</dbReference>
<keyword evidence="7" id="KW-1185">Reference proteome</keyword>
<feature type="compositionally biased region" description="Polar residues" evidence="5">
    <location>
        <begin position="1002"/>
        <end position="1032"/>
    </location>
</feature>
<dbReference type="PANTHER" id="PTHR47447:SF17">
    <property type="entry name" value="OS12G0638900 PROTEIN"/>
    <property type="match status" value="1"/>
</dbReference>
<evidence type="ECO:0000256" key="4">
    <source>
        <dbReference type="ARBA" id="ARBA00044511"/>
    </source>
</evidence>
<feature type="compositionally biased region" description="Polar residues" evidence="5">
    <location>
        <begin position="187"/>
        <end position="222"/>
    </location>
</feature>
<evidence type="ECO:0000256" key="2">
    <source>
        <dbReference type="ARBA" id="ARBA00022737"/>
    </source>
</evidence>
<proteinExistence type="inferred from homology"/>
<keyword evidence="2" id="KW-0677">Repeat</keyword>
<comment type="function">
    <text evidence="3">Regulates mitochondrial small subunit maturation by controlling 15S rRNA 5'-end processing. Localizes to the 5' precursor of the 15S rRNA in a position that is subsequently occupied by mS47 in the mature yeast mtSSU. Uses structure and sequence-specific RNA recognition, binding to a single-stranded region of the precursor and specifically recognizing bases -6 to -1. The exchange of Ccm1 for mS47 is coupled to the irreversible removal of precursor rRNA that is accompanied by conformational changes of the mitoribosomal proteins uS5m and mS26. These conformational changes signal completion of 5'-end rRNA processing through protection of the mature 5'-end of the 15S rRNA and stabilization of mS47. The removal of the 5' precursor together with the dissociation of Ccm1 may be catalyzed by the 5'-3' exoribonuclease Pet127. Involved in the specific removal of group I introns in mitochondrial encoded transcripts.</text>
</comment>
<feature type="region of interest" description="Disordered" evidence="5">
    <location>
        <begin position="942"/>
        <end position="1032"/>
    </location>
</feature>
<comment type="similarity">
    <text evidence="1">Belongs to the CCM1 family.</text>
</comment>
<dbReference type="OMA" id="FSWLQFC"/>
<dbReference type="STRING" id="1328760.A0A165H3N0"/>
<feature type="compositionally biased region" description="Low complexity" evidence="5">
    <location>
        <begin position="945"/>
        <end position="969"/>
    </location>
</feature>
<accession>A0A165H3N0</accession>
<gene>
    <name evidence="6" type="ORF">L228DRAFT_268308</name>
</gene>
<comment type="subunit">
    <text evidence="4">Binds to mitochondrial small subunit 15S rRNA.</text>
</comment>
<evidence type="ECO:0000256" key="3">
    <source>
        <dbReference type="ARBA" id="ARBA00044493"/>
    </source>
</evidence>
<dbReference type="NCBIfam" id="TIGR00756">
    <property type="entry name" value="PPR"/>
    <property type="match status" value="1"/>
</dbReference>
<evidence type="ECO:0008006" key="8">
    <source>
        <dbReference type="Google" id="ProtNLM"/>
    </source>
</evidence>
<dbReference type="Gene3D" id="1.25.40.10">
    <property type="entry name" value="Tetratricopeptide repeat domain"/>
    <property type="match status" value="2"/>
</dbReference>
<feature type="region of interest" description="Disordered" evidence="5">
    <location>
        <begin position="56"/>
        <end position="77"/>
    </location>
</feature>
<organism evidence="6 7">
    <name type="scientific">Xylona heveae (strain CBS 132557 / TC161)</name>
    <dbReference type="NCBI Taxonomy" id="1328760"/>
    <lineage>
        <taxon>Eukaryota</taxon>
        <taxon>Fungi</taxon>
        <taxon>Dikarya</taxon>
        <taxon>Ascomycota</taxon>
        <taxon>Pezizomycotina</taxon>
        <taxon>Xylonomycetes</taxon>
        <taxon>Xylonales</taxon>
        <taxon>Xylonaceae</taxon>
        <taxon>Xylona</taxon>
    </lineage>
</organism>
<evidence type="ECO:0000313" key="7">
    <source>
        <dbReference type="Proteomes" id="UP000076632"/>
    </source>
</evidence>
<dbReference type="OrthoDB" id="185373at2759"/>
<dbReference type="Pfam" id="PF01535">
    <property type="entry name" value="PPR"/>
    <property type="match status" value="1"/>
</dbReference>
<dbReference type="GeneID" id="28900248"/>
<name>A0A165H3N0_XYLHT</name>